<organism evidence="1 2">
    <name type="scientific">Portunus trituberculatus</name>
    <name type="common">Swimming crab</name>
    <name type="synonym">Neptunus trituberculatus</name>
    <dbReference type="NCBI Taxonomy" id="210409"/>
    <lineage>
        <taxon>Eukaryota</taxon>
        <taxon>Metazoa</taxon>
        <taxon>Ecdysozoa</taxon>
        <taxon>Arthropoda</taxon>
        <taxon>Crustacea</taxon>
        <taxon>Multicrustacea</taxon>
        <taxon>Malacostraca</taxon>
        <taxon>Eumalacostraca</taxon>
        <taxon>Eucarida</taxon>
        <taxon>Decapoda</taxon>
        <taxon>Pleocyemata</taxon>
        <taxon>Brachyura</taxon>
        <taxon>Eubrachyura</taxon>
        <taxon>Portunoidea</taxon>
        <taxon>Portunidae</taxon>
        <taxon>Portuninae</taxon>
        <taxon>Portunus</taxon>
    </lineage>
</organism>
<dbReference type="EMBL" id="VSRR010072491">
    <property type="protein sequence ID" value="MPC86779.1"/>
    <property type="molecule type" value="Genomic_DNA"/>
</dbReference>
<sequence>MVLSDPCGLAVVMVVEVDSICRRRASELNKRDSRMVYISVGDAGRSAVLQRRLGSRLRCEGDNHGFAGRVGSTARAHSDIAWRVRCCQVAGGGRRAALAVNWLGGAGDPPLHLSWLSPSPARRRQRSHGYCYSSCGGVCAVGVSDTHDGAGMWVQVYSVFARVPTGAQRP</sequence>
<reference evidence="1 2" key="1">
    <citation type="submission" date="2019-05" db="EMBL/GenBank/DDBJ databases">
        <title>Another draft genome of Portunus trituberculatus and its Hox gene families provides insights of decapod evolution.</title>
        <authorList>
            <person name="Jeong J.-H."/>
            <person name="Song I."/>
            <person name="Kim S."/>
            <person name="Choi T."/>
            <person name="Kim D."/>
            <person name="Ryu S."/>
            <person name="Kim W."/>
        </authorList>
    </citation>
    <scope>NUCLEOTIDE SEQUENCE [LARGE SCALE GENOMIC DNA]</scope>
    <source>
        <tissue evidence="1">Muscle</tissue>
    </source>
</reference>
<evidence type="ECO:0000313" key="1">
    <source>
        <dbReference type="EMBL" id="MPC86779.1"/>
    </source>
</evidence>
<dbReference type="AlphaFoldDB" id="A0A5B7IX24"/>
<protein>
    <submittedName>
        <fullName evidence="1">Uncharacterized protein</fullName>
    </submittedName>
</protein>
<gene>
    <name evidence="1" type="ORF">E2C01_081617</name>
</gene>
<dbReference type="Proteomes" id="UP000324222">
    <property type="component" value="Unassembled WGS sequence"/>
</dbReference>
<comment type="caution">
    <text evidence="1">The sequence shown here is derived from an EMBL/GenBank/DDBJ whole genome shotgun (WGS) entry which is preliminary data.</text>
</comment>
<name>A0A5B7IX24_PORTR</name>
<evidence type="ECO:0000313" key="2">
    <source>
        <dbReference type="Proteomes" id="UP000324222"/>
    </source>
</evidence>
<accession>A0A5B7IX24</accession>
<keyword evidence="2" id="KW-1185">Reference proteome</keyword>
<proteinExistence type="predicted"/>